<dbReference type="CDD" id="cd12148">
    <property type="entry name" value="fungal_TF_MHR"/>
    <property type="match status" value="1"/>
</dbReference>
<dbReference type="HOGENOM" id="CLU_660741_0_0_1"/>
<organism evidence="2 3">
    <name type="scientific">Pestalotiopsis fici (strain W106-1 / CGMCC3.15140)</name>
    <dbReference type="NCBI Taxonomy" id="1229662"/>
    <lineage>
        <taxon>Eukaryota</taxon>
        <taxon>Fungi</taxon>
        <taxon>Dikarya</taxon>
        <taxon>Ascomycota</taxon>
        <taxon>Pezizomycotina</taxon>
        <taxon>Sordariomycetes</taxon>
        <taxon>Xylariomycetidae</taxon>
        <taxon>Amphisphaeriales</taxon>
        <taxon>Sporocadaceae</taxon>
        <taxon>Pestalotiopsis</taxon>
    </lineage>
</organism>
<dbReference type="RefSeq" id="XP_007838970.1">
    <property type="nucleotide sequence ID" value="XM_007840779.1"/>
</dbReference>
<keyword evidence="3" id="KW-1185">Reference proteome</keyword>
<dbReference type="EMBL" id="KI912117">
    <property type="protein sequence ID" value="ETS76811.1"/>
    <property type="molecule type" value="Genomic_DNA"/>
</dbReference>
<dbReference type="KEGG" id="pfy:PFICI_12198"/>
<accession>W3WVE6</accession>
<dbReference type="OrthoDB" id="2123952at2759"/>
<evidence type="ECO:0000313" key="3">
    <source>
        <dbReference type="Proteomes" id="UP000030651"/>
    </source>
</evidence>
<dbReference type="Proteomes" id="UP000030651">
    <property type="component" value="Unassembled WGS sequence"/>
</dbReference>
<feature type="compositionally biased region" description="Polar residues" evidence="1">
    <location>
        <begin position="284"/>
        <end position="322"/>
    </location>
</feature>
<dbReference type="eggNOG" id="ENOG502QTPC">
    <property type="taxonomic scope" value="Eukaryota"/>
</dbReference>
<dbReference type="InParanoid" id="W3WVE6"/>
<reference evidence="3" key="1">
    <citation type="journal article" date="2015" name="BMC Genomics">
        <title>Genomic and transcriptomic analysis of the endophytic fungus Pestalotiopsis fici reveals its lifestyle and high potential for synthesis of natural products.</title>
        <authorList>
            <person name="Wang X."/>
            <person name="Zhang X."/>
            <person name="Liu L."/>
            <person name="Xiang M."/>
            <person name="Wang W."/>
            <person name="Sun X."/>
            <person name="Che Y."/>
            <person name="Guo L."/>
            <person name="Liu G."/>
            <person name="Guo L."/>
            <person name="Wang C."/>
            <person name="Yin W.B."/>
            <person name="Stadler M."/>
            <person name="Zhang X."/>
            <person name="Liu X."/>
        </authorList>
    </citation>
    <scope>NUCLEOTIDE SEQUENCE [LARGE SCALE GENOMIC DNA]</scope>
    <source>
        <strain evidence="3">W106-1 / CGMCC3.15140</strain>
    </source>
</reference>
<evidence type="ECO:0000256" key="1">
    <source>
        <dbReference type="SAM" id="MobiDB-lite"/>
    </source>
</evidence>
<gene>
    <name evidence="2" type="ORF">PFICI_12198</name>
</gene>
<dbReference type="AlphaFoldDB" id="W3WVE6"/>
<proteinExistence type="predicted"/>
<feature type="region of interest" description="Disordered" evidence="1">
    <location>
        <begin position="283"/>
        <end position="331"/>
    </location>
</feature>
<sequence length="416" mass="46296">MKAKAILASACLQDGDWRKAVVHLGDYASLSAVTGFCQESNWPVGINEIQRQERRRVHWGVYQQEQYLSSSFGFPSRQREADAIVKYPAEVSDDEDITQTSVCCQLDELSFLVGWNFCTDLYRLLERLRGSAKAAPQMPRMEPGNKIESQTLRMLLVGINKPSVHLRCAIASELLDELSSIPMAFFNASSIVSLHHLARIGHILSDITKDTLPIWTYLQVRNILIVLADLLEKIESARLSNAGTALKLRAEIDRIGNCIKQASQNDQQQTSQLSMSQSLLTDWRNASTGSPATESTDRTNMTRSPGPPNGSSRTAMQVSSQYADHARDWPPGESILVGHGLDSMREIQRHTSVPTTFNPLMIPPNHQGYGAISMSQPGTMQEQQDMQFDAAHGQRLGVDNLLSGDFFFSQWPYLAS</sequence>
<evidence type="ECO:0008006" key="4">
    <source>
        <dbReference type="Google" id="ProtNLM"/>
    </source>
</evidence>
<dbReference type="GeneID" id="19277211"/>
<protein>
    <recommendedName>
        <fullName evidence="4">Transcription factor domain-containing protein</fullName>
    </recommendedName>
</protein>
<evidence type="ECO:0000313" key="2">
    <source>
        <dbReference type="EMBL" id="ETS76811.1"/>
    </source>
</evidence>
<name>W3WVE6_PESFW</name>